<name>A0A1X0NFC8_9TRYP</name>
<comment type="caution">
    <text evidence="2">The sequence shown here is derived from an EMBL/GenBank/DDBJ whole genome shotgun (WGS) entry which is preliminary data.</text>
</comment>
<gene>
    <name evidence="2" type="ORF">TM35_000841130</name>
</gene>
<organism evidence="2 3">
    <name type="scientific">Trypanosoma theileri</name>
    <dbReference type="NCBI Taxonomy" id="67003"/>
    <lineage>
        <taxon>Eukaryota</taxon>
        <taxon>Discoba</taxon>
        <taxon>Euglenozoa</taxon>
        <taxon>Kinetoplastea</taxon>
        <taxon>Metakinetoplastina</taxon>
        <taxon>Trypanosomatida</taxon>
        <taxon>Trypanosomatidae</taxon>
        <taxon>Trypanosoma</taxon>
    </lineage>
</organism>
<dbReference type="GeneID" id="39991203"/>
<feature type="compositionally biased region" description="Polar residues" evidence="1">
    <location>
        <begin position="1"/>
        <end position="10"/>
    </location>
</feature>
<reference evidence="2 3" key="1">
    <citation type="submission" date="2017-03" db="EMBL/GenBank/DDBJ databases">
        <title>An alternative strategy for trypanosome survival in the mammalian bloodstream revealed through genome and transcriptome analysis of the ubiquitous bovine parasite Trypanosoma (Megatrypanum) theileri.</title>
        <authorList>
            <person name="Kelly S."/>
            <person name="Ivens A."/>
            <person name="Mott A."/>
            <person name="O'Neill E."/>
            <person name="Emms D."/>
            <person name="Macleod O."/>
            <person name="Voorheis P."/>
            <person name="Matthews J."/>
            <person name="Matthews K."/>
            <person name="Carrington M."/>
        </authorList>
    </citation>
    <scope>NUCLEOTIDE SEQUENCE [LARGE SCALE GENOMIC DNA]</scope>
    <source>
        <strain evidence="2">Edinburgh</strain>
    </source>
</reference>
<protein>
    <submittedName>
        <fullName evidence="2">Uncharacterized protein</fullName>
    </submittedName>
</protein>
<keyword evidence="3" id="KW-1185">Reference proteome</keyword>
<feature type="non-terminal residue" evidence="2">
    <location>
        <position position="1"/>
    </location>
</feature>
<dbReference type="AlphaFoldDB" id="A0A1X0NFC8"/>
<evidence type="ECO:0000313" key="2">
    <source>
        <dbReference type="EMBL" id="ORC82796.1"/>
    </source>
</evidence>
<proteinExistence type="predicted"/>
<evidence type="ECO:0000256" key="1">
    <source>
        <dbReference type="SAM" id="MobiDB-lite"/>
    </source>
</evidence>
<dbReference type="Proteomes" id="UP000192257">
    <property type="component" value="Unassembled WGS sequence"/>
</dbReference>
<dbReference type="VEuPathDB" id="TriTrypDB:TM35_000841130"/>
<dbReference type="RefSeq" id="XP_028877294.1">
    <property type="nucleotide sequence ID" value="XM_029031423.1"/>
</dbReference>
<feature type="non-terminal residue" evidence="2">
    <location>
        <position position="88"/>
    </location>
</feature>
<accession>A0A1X0NFC8</accession>
<sequence>LDTVNQSESITSDHKNGEEQNSENSNHDNHHHHNNNNNEVHDNSDVVISSTSEGPFIYNCHITRLIVSKIILELTITRRSDGKFDPFA</sequence>
<dbReference type="EMBL" id="NBCO01000084">
    <property type="protein sequence ID" value="ORC82796.1"/>
    <property type="molecule type" value="Genomic_DNA"/>
</dbReference>
<feature type="region of interest" description="Disordered" evidence="1">
    <location>
        <begin position="1"/>
        <end position="47"/>
    </location>
</feature>
<evidence type="ECO:0000313" key="3">
    <source>
        <dbReference type="Proteomes" id="UP000192257"/>
    </source>
</evidence>